<accession>A0A4R3NGR3</accession>
<evidence type="ECO:0000256" key="2">
    <source>
        <dbReference type="SAM" id="Phobius"/>
    </source>
</evidence>
<feature type="region of interest" description="Disordered" evidence="1">
    <location>
        <begin position="260"/>
        <end position="283"/>
    </location>
</feature>
<dbReference type="AlphaFoldDB" id="A0A4R3NGR3"/>
<organism evidence="3 4">
    <name type="scientific">Martelella mediterranea</name>
    <dbReference type="NCBI Taxonomy" id="293089"/>
    <lineage>
        <taxon>Bacteria</taxon>
        <taxon>Pseudomonadati</taxon>
        <taxon>Pseudomonadota</taxon>
        <taxon>Alphaproteobacteria</taxon>
        <taxon>Hyphomicrobiales</taxon>
        <taxon>Aurantimonadaceae</taxon>
        <taxon>Martelella</taxon>
    </lineage>
</organism>
<protein>
    <submittedName>
        <fullName evidence="3">Anti-sigma factor RsiW</fullName>
    </submittedName>
</protein>
<name>A0A4R3NGR3_9HYPH</name>
<evidence type="ECO:0000313" key="3">
    <source>
        <dbReference type="EMBL" id="TCT30829.1"/>
    </source>
</evidence>
<feature type="transmembrane region" description="Helical" evidence="2">
    <location>
        <begin position="86"/>
        <end position="106"/>
    </location>
</feature>
<gene>
    <name evidence="3" type="ORF">EDC90_10441</name>
</gene>
<comment type="caution">
    <text evidence="3">The sequence shown here is derived from an EMBL/GenBank/DDBJ whole genome shotgun (WGS) entry which is preliminary data.</text>
</comment>
<dbReference type="RefSeq" id="WP_132313982.1">
    <property type="nucleotide sequence ID" value="NZ_SMAR01000044.1"/>
</dbReference>
<evidence type="ECO:0000313" key="4">
    <source>
        <dbReference type="Proteomes" id="UP000295097"/>
    </source>
</evidence>
<keyword evidence="2" id="KW-0472">Membrane</keyword>
<evidence type="ECO:0000256" key="1">
    <source>
        <dbReference type="SAM" id="MobiDB-lite"/>
    </source>
</evidence>
<proteinExistence type="predicted"/>
<dbReference type="OrthoDB" id="7187254at2"/>
<keyword evidence="2" id="KW-1133">Transmembrane helix</keyword>
<keyword evidence="2" id="KW-0812">Transmembrane</keyword>
<reference evidence="3 4" key="1">
    <citation type="submission" date="2019-03" db="EMBL/GenBank/DDBJ databases">
        <title>Freshwater and sediment microbial communities from various areas in North America, analyzing microbe dynamics in response to fracking.</title>
        <authorList>
            <person name="Lamendella R."/>
        </authorList>
    </citation>
    <scope>NUCLEOTIDE SEQUENCE [LARGE SCALE GENOMIC DNA]</scope>
    <source>
        <strain evidence="3 4">175.2</strain>
    </source>
</reference>
<sequence length="283" mass="31030">MNSRSDRRQELDLLAYADALLEDDPERKAAVETFLDSNPSAREFVEEVRRQNDLLRQVCLNHKVEPVPAHLRAAVWNRQARTGANLARAASLAAALAGAGLLGYFYDELRPHRASLPASFMNTVTLSENFISPHPVSTVTGQAGQLESRLWLAFPAPDLSSEGYRLVSQVEPTTSQDGVVRLTYQGANGRTLKIFMQPSQDMVRSRTEVQKNGDTIAHFMSVGPMTVALTTDAEDLDADRIVNTVETSIRELRFSSPDSTIAASVDNPLDSASSDFVAPTIEN</sequence>
<keyword evidence="4" id="KW-1185">Reference proteome</keyword>
<dbReference type="Proteomes" id="UP000295097">
    <property type="component" value="Unassembled WGS sequence"/>
</dbReference>
<dbReference type="EMBL" id="SMAR01000044">
    <property type="protein sequence ID" value="TCT30829.1"/>
    <property type="molecule type" value="Genomic_DNA"/>
</dbReference>